<protein>
    <submittedName>
        <fullName evidence="1">Uncharacterized protein</fullName>
    </submittedName>
</protein>
<dbReference type="Proteomes" id="UP000499080">
    <property type="component" value="Unassembled WGS sequence"/>
</dbReference>
<sequence>MYKFPDMLDLWKERGIYRDSYWIEANDSDLHYHCGDFGDKMKVPYNTRIAALSLLGKEFWRFLWDIQSDATPCWKAINIGGGRNDNDVFGVY</sequence>
<comment type="caution">
    <text evidence="1">The sequence shown here is derived from an EMBL/GenBank/DDBJ whole genome shotgun (WGS) entry which is preliminary data.</text>
</comment>
<evidence type="ECO:0000313" key="2">
    <source>
        <dbReference type="Proteomes" id="UP000499080"/>
    </source>
</evidence>
<gene>
    <name evidence="1" type="ORF">AVEN_167438_1</name>
</gene>
<dbReference type="AlphaFoldDB" id="A0A4Y2EL96"/>
<reference evidence="1 2" key="1">
    <citation type="journal article" date="2019" name="Sci. Rep.">
        <title>Orb-weaving spider Araneus ventricosus genome elucidates the spidroin gene catalogue.</title>
        <authorList>
            <person name="Kono N."/>
            <person name="Nakamura H."/>
            <person name="Ohtoshi R."/>
            <person name="Moran D.A.P."/>
            <person name="Shinohara A."/>
            <person name="Yoshida Y."/>
            <person name="Fujiwara M."/>
            <person name="Mori M."/>
            <person name="Tomita M."/>
            <person name="Arakawa K."/>
        </authorList>
    </citation>
    <scope>NUCLEOTIDE SEQUENCE [LARGE SCALE GENOMIC DNA]</scope>
</reference>
<keyword evidence="2" id="KW-1185">Reference proteome</keyword>
<proteinExistence type="predicted"/>
<organism evidence="1 2">
    <name type="scientific">Araneus ventricosus</name>
    <name type="common">Orbweaver spider</name>
    <name type="synonym">Epeira ventricosa</name>
    <dbReference type="NCBI Taxonomy" id="182803"/>
    <lineage>
        <taxon>Eukaryota</taxon>
        <taxon>Metazoa</taxon>
        <taxon>Ecdysozoa</taxon>
        <taxon>Arthropoda</taxon>
        <taxon>Chelicerata</taxon>
        <taxon>Arachnida</taxon>
        <taxon>Araneae</taxon>
        <taxon>Araneomorphae</taxon>
        <taxon>Entelegynae</taxon>
        <taxon>Araneoidea</taxon>
        <taxon>Araneidae</taxon>
        <taxon>Araneus</taxon>
    </lineage>
</organism>
<dbReference type="EMBL" id="BGPR01000649">
    <property type="protein sequence ID" value="GBM29960.1"/>
    <property type="molecule type" value="Genomic_DNA"/>
</dbReference>
<evidence type="ECO:0000313" key="1">
    <source>
        <dbReference type="EMBL" id="GBM29960.1"/>
    </source>
</evidence>
<name>A0A4Y2EL96_ARAVE</name>
<accession>A0A4Y2EL96</accession>